<keyword evidence="5" id="KW-1185">Reference proteome</keyword>
<dbReference type="GO" id="GO:0006508">
    <property type="term" value="P:proteolysis"/>
    <property type="evidence" value="ECO:0007669"/>
    <property type="project" value="InterPro"/>
</dbReference>
<protein>
    <recommendedName>
        <fullName evidence="3">Peptidase A2 domain-containing protein</fullName>
    </recommendedName>
</protein>
<dbReference type="InterPro" id="IPR001995">
    <property type="entry name" value="Peptidase_A2_cat"/>
</dbReference>
<dbReference type="Gene3D" id="2.40.70.10">
    <property type="entry name" value="Acid Proteases"/>
    <property type="match status" value="1"/>
</dbReference>
<proteinExistence type="predicted"/>
<reference evidence="4 5" key="1">
    <citation type="submission" date="2018-08" db="EMBL/GenBank/DDBJ databases">
        <title>Genomic investigation of the strawberry pathogen Phytophthora fragariae indicates pathogenicity is determined by transcriptional variation in three key races.</title>
        <authorList>
            <person name="Adams T.M."/>
            <person name="Armitage A.D."/>
            <person name="Sobczyk M.K."/>
            <person name="Bates H.J."/>
            <person name="Dunwell J.M."/>
            <person name="Nellist C.F."/>
            <person name="Harrison R.J."/>
        </authorList>
    </citation>
    <scope>NUCLEOTIDE SEQUENCE [LARGE SCALE GENOMIC DNA]</scope>
    <source>
        <strain evidence="4 5">NOV-27</strain>
    </source>
</reference>
<feature type="region of interest" description="Disordered" evidence="2">
    <location>
        <begin position="741"/>
        <end position="785"/>
    </location>
</feature>
<feature type="region of interest" description="Disordered" evidence="2">
    <location>
        <begin position="139"/>
        <end position="200"/>
    </location>
</feature>
<gene>
    <name evidence="4" type="ORF">PF005_g26541</name>
</gene>
<dbReference type="OrthoDB" id="142657at2759"/>
<dbReference type="PROSITE" id="PS50175">
    <property type="entry name" value="ASP_PROT_RETROV"/>
    <property type="match status" value="1"/>
</dbReference>
<feature type="compositionally biased region" description="Basic and acidic residues" evidence="2">
    <location>
        <begin position="146"/>
        <end position="200"/>
    </location>
</feature>
<evidence type="ECO:0000256" key="2">
    <source>
        <dbReference type="SAM" id="MobiDB-lite"/>
    </source>
</evidence>
<feature type="compositionally biased region" description="Basic and acidic residues" evidence="2">
    <location>
        <begin position="364"/>
        <end position="375"/>
    </location>
</feature>
<name>A0A6A3VX57_9STRA</name>
<dbReference type="Proteomes" id="UP000433483">
    <property type="component" value="Unassembled WGS sequence"/>
</dbReference>
<comment type="caution">
    <text evidence="4">The sequence shown here is derived from an EMBL/GenBank/DDBJ whole genome shotgun (WGS) entry which is preliminary data.</text>
</comment>
<keyword evidence="1" id="KW-0378">Hydrolase</keyword>
<feature type="region of interest" description="Disordered" evidence="2">
    <location>
        <begin position="338"/>
        <end position="400"/>
    </location>
</feature>
<dbReference type="AlphaFoldDB" id="A0A6A3VX57"/>
<feature type="compositionally biased region" description="Low complexity" evidence="2">
    <location>
        <begin position="390"/>
        <end position="400"/>
    </location>
</feature>
<feature type="compositionally biased region" description="Low complexity" evidence="2">
    <location>
        <begin position="239"/>
        <end position="255"/>
    </location>
</feature>
<evidence type="ECO:0000313" key="4">
    <source>
        <dbReference type="EMBL" id="KAE9172807.1"/>
    </source>
</evidence>
<dbReference type="GO" id="GO:0004190">
    <property type="term" value="F:aspartic-type endopeptidase activity"/>
    <property type="evidence" value="ECO:0007669"/>
    <property type="project" value="InterPro"/>
</dbReference>
<dbReference type="CDD" id="cd00303">
    <property type="entry name" value="retropepsin_like"/>
    <property type="match status" value="1"/>
</dbReference>
<accession>A0A6A3VX57</accession>
<dbReference type="Pfam" id="PF03732">
    <property type="entry name" value="Retrotrans_gag"/>
    <property type="match status" value="1"/>
</dbReference>
<feature type="compositionally biased region" description="Basic and acidic residues" evidence="2">
    <location>
        <begin position="280"/>
        <end position="296"/>
    </location>
</feature>
<feature type="region of interest" description="Disordered" evidence="2">
    <location>
        <begin position="713"/>
        <end position="732"/>
    </location>
</feature>
<dbReference type="InterPro" id="IPR005162">
    <property type="entry name" value="Retrotrans_gag_dom"/>
</dbReference>
<evidence type="ECO:0000256" key="1">
    <source>
        <dbReference type="ARBA" id="ARBA00022801"/>
    </source>
</evidence>
<evidence type="ECO:0000259" key="3">
    <source>
        <dbReference type="PROSITE" id="PS50175"/>
    </source>
</evidence>
<dbReference type="SUPFAM" id="SSF50630">
    <property type="entry name" value="Acid proteases"/>
    <property type="match status" value="1"/>
</dbReference>
<evidence type="ECO:0000313" key="5">
    <source>
        <dbReference type="Proteomes" id="UP000433483"/>
    </source>
</evidence>
<organism evidence="4 5">
    <name type="scientific">Phytophthora fragariae</name>
    <dbReference type="NCBI Taxonomy" id="53985"/>
    <lineage>
        <taxon>Eukaryota</taxon>
        <taxon>Sar</taxon>
        <taxon>Stramenopiles</taxon>
        <taxon>Oomycota</taxon>
        <taxon>Peronosporomycetes</taxon>
        <taxon>Peronosporales</taxon>
        <taxon>Peronosporaceae</taxon>
        <taxon>Phytophthora</taxon>
    </lineage>
</organism>
<dbReference type="InterPro" id="IPR021109">
    <property type="entry name" value="Peptidase_aspartic_dom_sf"/>
</dbReference>
<dbReference type="EMBL" id="QXGB01003096">
    <property type="protein sequence ID" value="KAE9172807.1"/>
    <property type="molecule type" value="Genomic_DNA"/>
</dbReference>
<feature type="region of interest" description="Disordered" evidence="2">
    <location>
        <begin position="225"/>
        <end position="299"/>
    </location>
</feature>
<dbReference type="InterPro" id="IPR001969">
    <property type="entry name" value="Aspartic_peptidase_AS"/>
</dbReference>
<dbReference type="Pfam" id="PF13650">
    <property type="entry name" value="Asp_protease_2"/>
    <property type="match status" value="1"/>
</dbReference>
<sequence>MKGTRMPNDSWCEPFSLSLGKAAKSWFRQLPKKAQLKWSLLSSAFLDYYCSQYDQTAQTRYFSARRKENEHICDFLLRLNGYARAAKIQYEAGCPQAASHVEHFLLHCGDDAVMDQLYPQRLSDIQRVEKIINQKLLGDKRKKQRDRTATGRVRESRRDDGNRRSESKRSDGYRERRCDDQRDRREDRRGRRSEDRERRVTLADASVEDLRAALDERRASHETNFYDSFSEGSDRDAAAESSSDSGSDYIDAGAATESKRPSYRGGSSGARQNSAPRSPGRTDSRGYPPRRDESGERRRRRCKFCKQVHDVGNCELFQRFEKLAKFVKSSVDKSLVPADLQDLYSPGDEAERPGEESEGEEDDMRSGEENEERKSTPAQSSEDAVGGTGEASDAIAESAEDSAQAITSAVMTRRSAVTIGESKKLKLLPGERLGWWSSRKFDRRIRMRALVMGAVNNERTKVLLDTGANVSAVTESFARKLRLKRLASADLKIDVQGIGKTKVETTIWAMVKVTLGWEIVYEFEVWIMDHHAGVDLILGTDFMIPGIRLDLYDSKAKLPDEIEINLIKSASAREDTEYGNTICGGPTETVDVASRLTAEFKLQRRPPDATTHELWVRRVNQLVPTVRFTHNGRPSRVLLTNTGEKPGSCPAHFPVVQWVPHEVLPLTEGYVRVDSTKYRDWQVLAYDSAIDRDLLKKEQRLYAEWLSHQPAAVDRPDYETPTGIRHRRASDTDRRLQMELTSGDSHVQNNGSGSNASRRRRNNSSTTSRVQWPYETDLNSKPSPTKVHRVIPSLRQMTGYAYQLTLGHRLSAMAARSLPQTGATDGIPA</sequence>
<dbReference type="PROSITE" id="PS00141">
    <property type="entry name" value="ASP_PROTEASE"/>
    <property type="match status" value="1"/>
</dbReference>
<feature type="domain" description="Peptidase A2" evidence="3">
    <location>
        <begin position="460"/>
        <end position="499"/>
    </location>
</feature>